<keyword evidence="3" id="KW-1185">Reference proteome</keyword>
<sequence>MRFFPLFCLTVFAAPAAAHDATLVYVEAMEAHILDCPAVNGFAPEGDMLSVDWVKRDVNDPVLANHAAKFKAEEQGLQANVNVFTKTVEGMELIQFMAIRSMEAVDGQPSVYVEGQGNIGATEYLCVTMVPDLPFMPSGKLLGAVFGKDVDAGIGNSPGDLRNGTWVWDKISPTHIRTIARYTNSFTGQTDLPDDVFYPGFYILSFRKFTPEQSNQDSEQP</sequence>
<protein>
    <recommendedName>
        <fullName evidence="4">DUF3455 domain-containing protein</fullName>
    </recommendedName>
</protein>
<evidence type="ECO:0000313" key="2">
    <source>
        <dbReference type="EMBL" id="TRD12351.1"/>
    </source>
</evidence>
<reference evidence="2 3" key="1">
    <citation type="submission" date="2019-06" db="EMBL/GenBank/DDBJ databases">
        <title>Erythrobacter insulae sp. nov., isolated from a tidal flat.</title>
        <authorList>
            <person name="Yoon J.-H."/>
        </authorList>
    </citation>
    <scope>NUCLEOTIDE SEQUENCE [LARGE SCALE GENOMIC DNA]</scope>
    <source>
        <strain evidence="2 3">JBTF-M21</strain>
    </source>
</reference>
<feature type="signal peptide" evidence="1">
    <location>
        <begin position="1"/>
        <end position="20"/>
    </location>
</feature>
<dbReference type="RefSeq" id="WP_142788622.1">
    <property type="nucleotide sequence ID" value="NZ_VHJK01000001.1"/>
</dbReference>
<keyword evidence="1" id="KW-0732">Signal</keyword>
<feature type="chain" id="PRO_5021954167" description="DUF3455 domain-containing protein" evidence="1">
    <location>
        <begin position="21"/>
        <end position="221"/>
    </location>
</feature>
<name>A0A547PDX7_9SPHN</name>
<gene>
    <name evidence="2" type="ORF">FGU71_11060</name>
</gene>
<organism evidence="2 3">
    <name type="scientific">Erythrobacter insulae</name>
    <dbReference type="NCBI Taxonomy" id="2584124"/>
    <lineage>
        <taxon>Bacteria</taxon>
        <taxon>Pseudomonadati</taxon>
        <taxon>Pseudomonadota</taxon>
        <taxon>Alphaproteobacteria</taxon>
        <taxon>Sphingomonadales</taxon>
        <taxon>Erythrobacteraceae</taxon>
        <taxon>Erythrobacter/Porphyrobacter group</taxon>
        <taxon>Erythrobacter</taxon>
    </lineage>
</organism>
<dbReference type="AlphaFoldDB" id="A0A547PDX7"/>
<evidence type="ECO:0008006" key="4">
    <source>
        <dbReference type="Google" id="ProtNLM"/>
    </source>
</evidence>
<evidence type="ECO:0000313" key="3">
    <source>
        <dbReference type="Proteomes" id="UP000316343"/>
    </source>
</evidence>
<dbReference type="Proteomes" id="UP000316343">
    <property type="component" value="Unassembled WGS sequence"/>
</dbReference>
<dbReference type="EMBL" id="VHJK01000001">
    <property type="protein sequence ID" value="TRD12351.1"/>
    <property type="molecule type" value="Genomic_DNA"/>
</dbReference>
<accession>A0A547PDX7</accession>
<comment type="caution">
    <text evidence="2">The sequence shown here is derived from an EMBL/GenBank/DDBJ whole genome shotgun (WGS) entry which is preliminary data.</text>
</comment>
<evidence type="ECO:0000256" key="1">
    <source>
        <dbReference type="SAM" id="SignalP"/>
    </source>
</evidence>
<proteinExistence type="predicted"/>